<reference evidence="7" key="1">
    <citation type="submission" date="2020-11" db="EMBL/GenBank/DDBJ databases">
        <authorList>
            <person name="Lee S.D."/>
        </authorList>
    </citation>
    <scope>NUCLEOTIDE SEQUENCE</scope>
    <source>
        <strain evidence="7">SAP-2</strain>
    </source>
</reference>
<accession>A0AA41BZB9</accession>
<evidence type="ECO:0000313" key="7">
    <source>
        <dbReference type="EMBL" id="MBF6639763.1"/>
    </source>
</evidence>
<evidence type="ECO:0000259" key="6">
    <source>
        <dbReference type="PROSITE" id="PS50931"/>
    </source>
</evidence>
<feature type="domain" description="HTH lysR-type" evidence="6">
    <location>
        <begin position="1"/>
        <end position="58"/>
    </location>
</feature>
<organism evidence="7 8">
    <name type="scientific">Rouxiella silvae</name>
    <dbReference type="NCBI Taxonomy" id="1646373"/>
    <lineage>
        <taxon>Bacteria</taxon>
        <taxon>Pseudomonadati</taxon>
        <taxon>Pseudomonadota</taxon>
        <taxon>Gammaproteobacteria</taxon>
        <taxon>Enterobacterales</taxon>
        <taxon>Yersiniaceae</taxon>
        <taxon>Rouxiella</taxon>
    </lineage>
</organism>
<dbReference type="PANTHER" id="PTHR30346:SF0">
    <property type="entry name" value="HCA OPERON TRANSCRIPTIONAL ACTIVATOR HCAR"/>
    <property type="match status" value="1"/>
</dbReference>
<evidence type="ECO:0000256" key="1">
    <source>
        <dbReference type="ARBA" id="ARBA00009437"/>
    </source>
</evidence>
<dbReference type="InterPro" id="IPR005119">
    <property type="entry name" value="LysR_subst-bd"/>
</dbReference>
<evidence type="ECO:0000313" key="8">
    <source>
        <dbReference type="Proteomes" id="UP000705283"/>
    </source>
</evidence>
<keyword evidence="2" id="KW-0678">Repressor</keyword>
<dbReference type="Gene3D" id="3.40.190.10">
    <property type="entry name" value="Periplasmic binding protein-like II"/>
    <property type="match status" value="2"/>
</dbReference>
<name>A0AA41BZB9_9GAMM</name>
<dbReference type="Gene3D" id="1.10.10.10">
    <property type="entry name" value="Winged helix-like DNA-binding domain superfamily/Winged helix DNA-binding domain"/>
    <property type="match status" value="1"/>
</dbReference>
<keyword evidence="4" id="KW-0238">DNA-binding</keyword>
<dbReference type="PANTHER" id="PTHR30346">
    <property type="entry name" value="TRANSCRIPTIONAL DUAL REGULATOR HCAR-RELATED"/>
    <property type="match status" value="1"/>
</dbReference>
<dbReference type="CDD" id="cd08414">
    <property type="entry name" value="PBP2_LTTR_aromatics_like"/>
    <property type="match status" value="1"/>
</dbReference>
<evidence type="ECO:0000256" key="2">
    <source>
        <dbReference type="ARBA" id="ARBA00022491"/>
    </source>
</evidence>
<proteinExistence type="inferred from homology"/>
<protein>
    <submittedName>
        <fullName evidence="7">LysR family transcriptional regulator</fullName>
    </submittedName>
</protein>
<dbReference type="Proteomes" id="UP000705283">
    <property type="component" value="Unassembled WGS sequence"/>
</dbReference>
<dbReference type="AlphaFoldDB" id="A0AA41BZB9"/>
<sequence>MELNQLRCFIAVAQELHFGRAAQKMDMMPASFGRFIRLLEEELGLRLLNRSTRNVSLTKEGIMFLEEAVKIVSLADQLSKKFKMIGQKIKHPLRIGAMDSAASGLLPKLLNIYRQSHPDADIHLQEDKSINLIPRLKSGWLDAIFVRPPEKYDSAIEFKLITHENCALAVPLNHRLAEKESVSVYDFNDEAMILPERRLRPHSHDLTMTIFRAEGFQPKISQYADEKHTIVNLVSAGLGIAIVPAYLKGQSFPGVKYINLEVAEKVGGLPLSVAWMKGNTDGNLEDLLALLDKNHQLLVKDL</sequence>
<dbReference type="InterPro" id="IPR036390">
    <property type="entry name" value="WH_DNA-bd_sf"/>
</dbReference>
<keyword evidence="3" id="KW-0805">Transcription regulation</keyword>
<keyword evidence="5" id="KW-0804">Transcription</keyword>
<comment type="similarity">
    <text evidence="1">Belongs to the LysR transcriptional regulatory family.</text>
</comment>
<evidence type="ECO:0000256" key="3">
    <source>
        <dbReference type="ARBA" id="ARBA00023015"/>
    </source>
</evidence>
<evidence type="ECO:0000256" key="5">
    <source>
        <dbReference type="ARBA" id="ARBA00023163"/>
    </source>
</evidence>
<dbReference type="Pfam" id="PF03466">
    <property type="entry name" value="LysR_substrate"/>
    <property type="match status" value="1"/>
</dbReference>
<gene>
    <name evidence="7" type="ORF">ITX54_24175</name>
</gene>
<reference evidence="7" key="2">
    <citation type="submission" date="2022-09" db="EMBL/GenBank/DDBJ databases">
        <title>Rouxiella aceris sp. nov., isolated from tree sap and emended description of the genus Rhouxiella.</title>
        <authorList>
            <person name="Kim I.S."/>
        </authorList>
    </citation>
    <scope>NUCLEOTIDE SEQUENCE</scope>
    <source>
        <strain evidence="7">SAP-2</strain>
    </source>
</reference>
<dbReference type="InterPro" id="IPR036388">
    <property type="entry name" value="WH-like_DNA-bd_sf"/>
</dbReference>
<dbReference type="GO" id="GO:0003700">
    <property type="term" value="F:DNA-binding transcription factor activity"/>
    <property type="evidence" value="ECO:0007669"/>
    <property type="project" value="InterPro"/>
</dbReference>
<dbReference type="InterPro" id="IPR000847">
    <property type="entry name" value="LysR_HTH_N"/>
</dbReference>
<dbReference type="RefSeq" id="WP_194978890.1">
    <property type="nucleotide sequence ID" value="NZ_JADMKS010000014.1"/>
</dbReference>
<dbReference type="SUPFAM" id="SSF46785">
    <property type="entry name" value="Winged helix' DNA-binding domain"/>
    <property type="match status" value="1"/>
</dbReference>
<dbReference type="EMBL" id="JADMKS010000014">
    <property type="protein sequence ID" value="MBF6639763.1"/>
    <property type="molecule type" value="Genomic_DNA"/>
</dbReference>
<dbReference type="GO" id="GO:0032993">
    <property type="term" value="C:protein-DNA complex"/>
    <property type="evidence" value="ECO:0007669"/>
    <property type="project" value="TreeGrafter"/>
</dbReference>
<dbReference type="PROSITE" id="PS50931">
    <property type="entry name" value="HTH_LYSR"/>
    <property type="match status" value="1"/>
</dbReference>
<dbReference type="Pfam" id="PF00126">
    <property type="entry name" value="HTH_1"/>
    <property type="match status" value="1"/>
</dbReference>
<evidence type="ECO:0000256" key="4">
    <source>
        <dbReference type="ARBA" id="ARBA00023125"/>
    </source>
</evidence>
<dbReference type="GO" id="GO:0003677">
    <property type="term" value="F:DNA binding"/>
    <property type="evidence" value="ECO:0007669"/>
    <property type="project" value="UniProtKB-KW"/>
</dbReference>
<dbReference type="FunFam" id="1.10.10.10:FF:000001">
    <property type="entry name" value="LysR family transcriptional regulator"/>
    <property type="match status" value="1"/>
</dbReference>
<comment type="caution">
    <text evidence="7">The sequence shown here is derived from an EMBL/GenBank/DDBJ whole genome shotgun (WGS) entry which is preliminary data.</text>
</comment>
<dbReference type="SUPFAM" id="SSF53850">
    <property type="entry name" value="Periplasmic binding protein-like II"/>
    <property type="match status" value="1"/>
</dbReference>